<proteinExistence type="predicted"/>
<name>A0AAV4JNE2_9GAST</name>
<dbReference type="EMBL" id="BMAT01013933">
    <property type="protein sequence ID" value="GFS23213.1"/>
    <property type="molecule type" value="Genomic_DNA"/>
</dbReference>
<keyword evidence="3" id="KW-1185">Reference proteome</keyword>
<protein>
    <submittedName>
        <fullName evidence="2">Uncharacterized protein</fullName>
    </submittedName>
</protein>
<gene>
    <name evidence="2" type="ORF">ElyMa_006971200</name>
</gene>
<evidence type="ECO:0000313" key="3">
    <source>
        <dbReference type="Proteomes" id="UP000762676"/>
    </source>
</evidence>
<comment type="caution">
    <text evidence="2">The sequence shown here is derived from an EMBL/GenBank/DDBJ whole genome shotgun (WGS) entry which is preliminary data.</text>
</comment>
<sequence length="134" mass="15023">MGHSQAINEAVYQSPLALNELVHVGGFLQTVDQGLEMAAPRSQQYDPPGGQQSDPPGDQQRAADVFPEKRVAVPKIRRDATATELVKEYFHKYLTEGLNSKGSLPEKSLVIEFLREYPILEKFTELERIDLVKT</sequence>
<feature type="compositionally biased region" description="Low complexity" evidence="1">
    <location>
        <begin position="42"/>
        <end position="60"/>
    </location>
</feature>
<organism evidence="2 3">
    <name type="scientific">Elysia marginata</name>
    <dbReference type="NCBI Taxonomy" id="1093978"/>
    <lineage>
        <taxon>Eukaryota</taxon>
        <taxon>Metazoa</taxon>
        <taxon>Spiralia</taxon>
        <taxon>Lophotrochozoa</taxon>
        <taxon>Mollusca</taxon>
        <taxon>Gastropoda</taxon>
        <taxon>Heterobranchia</taxon>
        <taxon>Euthyneura</taxon>
        <taxon>Panpulmonata</taxon>
        <taxon>Sacoglossa</taxon>
        <taxon>Placobranchoidea</taxon>
        <taxon>Plakobranchidae</taxon>
        <taxon>Elysia</taxon>
    </lineage>
</organism>
<evidence type="ECO:0000313" key="2">
    <source>
        <dbReference type="EMBL" id="GFS23213.1"/>
    </source>
</evidence>
<feature type="region of interest" description="Disordered" evidence="1">
    <location>
        <begin position="37"/>
        <end position="61"/>
    </location>
</feature>
<dbReference type="Proteomes" id="UP000762676">
    <property type="component" value="Unassembled WGS sequence"/>
</dbReference>
<dbReference type="AlphaFoldDB" id="A0AAV4JNE2"/>
<evidence type="ECO:0000256" key="1">
    <source>
        <dbReference type="SAM" id="MobiDB-lite"/>
    </source>
</evidence>
<reference evidence="2 3" key="1">
    <citation type="journal article" date="2021" name="Elife">
        <title>Chloroplast acquisition without the gene transfer in kleptoplastic sea slugs, Plakobranchus ocellatus.</title>
        <authorList>
            <person name="Maeda T."/>
            <person name="Takahashi S."/>
            <person name="Yoshida T."/>
            <person name="Shimamura S."/>
            <person name="Takaki Y."/>
            <person name="Nagai Y."/>
            <person name="Toyoda A."/>
            <person name="Suzuki Y."/>
            <person name="Arimoto A."/>
            <person name="Ishii H."/>
            <person name="Satoh N."/>
            <person name="Nishiyama T."/>
            <person name="Hasebe M."/>
            <person name="Maruyama T."/>
            <person name="Minagawa J."/>
            <person name="Obokata J."/>
            <person name="Shigenobu S."/>
        </authorList>
    </citation>
    <scope>NUCLEOTIDE SEQUENCE [LARGE SCALE GENOMIC DNA]</scope>
</reference>
<accession>A0AAV4JNE2</accession>